<evidence type="ECO:0000259" key="3">
    <source>
        <dbReference type="Pfam" id="PF04784"/>
    </source>
</evidence>
<gene>
    <name evidence="5" type="ORF">DYB31_001879</name>
</gene>
<feature type="domain" description="Domain of unknown function at the cortex 1" evidence="4">
    <location>
        <begin position="83"/>
        <end position="316"/>
    </location>
</feature>
<evidence type="ECO:0000313" key="5">
    <source>
        <dbReference type="EMBL" id="RHZ00127.1"/>
    </source>
</evidence>
<sequence length="881" mass="97347">MTRLNLHDVASLGDTMMLWLMVPSITSIVVVAAFVIHHIRHHDGGKQVRHNADADAASSSHPSVTAAHSDHGFGHGLTLRDVANPTATIDFNSRLPIPIDTSLFTGFAYVLLRRPDGDAHWDPHFEGKQRTVWVMVQGTFKRAPQGTVYVCGELPRPMTLTFWSKTFVSMVVTTIKSLLGGSLHFSFGDETELPHLSLPLYQSADTVIATPLDDVPPKLGTSAWREDPAARAERKRTPVGSECFRTDMVYSFQFHTMHVDLASWSLVNLPGVPNVRLTSLMGDMSLRLGVYEHVPDPVATDAMAHVTKHYCFSFDISSTLASPRPMSSLSATIPEDKLACRDAIEFEAWMWVETFDVPSERRPLSYLFRILQEDGTPKTIHVSSAAVASVLASHPGLLTRARLDHYAAIDDQLVEINRLLHVVSTTPHTSAAYDRLVDTLRPATSPSALLLPHGLPPKALGVNMWRWDLNVCMEGSGYRIVSDICLRQEYFVLTSASLLLYRTYASQPAVKVSVHDITDVVTRFVHDLHVVAVYTWTEVLYLHVADPMAWKTALLAATDRNSKVLGLTRSNHKNLSTWSPFNVVTFDGLLVLNHRKIAALDDGGRNEDEAMPSSDVPTDAVAASAQCLHAAVVAATSRHHRAAFQRAVHALRQVDLATFTSHSDTKLVFLLNLYQALLVHTSLVLPFSTTNASMHQCAYEVGNSNQIKLSLAEIEHVLLRAAAPALTDVPYLDFVPDAAAYPSSYAVLALPTRDFRLSCALHVHRTTKCLVAYTVDSVHYQLSEVVRQFLGQHVQVAGRNVTLPLACQWFKPDFGDHILRKIMGLLSCDTVAKVQDLVDHPNGFSVHFRDTSPRRVPSHWTLSSPSSLDHHQPSTLSSETA</sequence>
<feature type="region of interest" description="Disordered" evidence="1">
    <location>
        <begin position="46"/>
        <end position="68"/>
    </location>
</feature>
<evidence type="ECO:0000256" key="2">
    <source>
        <dbReference type="SAM" id="Phobius"/>
    </source>
</evidence>
<keyword evidence="2" id="KW-0472">Membrane</keyword>
<dbReference type="Pfam" id="PF08588">
    <property type="entry name" value="Duc1"/>
    <property type="match status" value="1"/>
</dbReference>
<dbReference type="AlphaFoldDB" id="A0A397EUD4"/>
<dbReference type="Pfam" id="PF04784">
    <property type="entry name" value="DUF547"/>
    <property type="match status" value="1"/>
</dbReference>
<dbReference type="PANTHER" id="PTHR46361">
    <property type="entry name" value="ELECTRON CARRIER/ PROTEIN DISULFIDE OXIDOREDUCTASE"/>
    <property type="match status" value="1"/>
</dbReference>
<keyword evidence="2" id="KW-0812">Transmembrane</keyword>
<dbReference type="InterPro" id="IPR013897">
    <property type="entry name" value="Duc1"/>
</dbReference>
<evidence type="ECO:0000313" key="6">
    <source>
        <dbReference type="Proteomes" id="UP000266196"/>
    </source>
</evidence>
<dbReference type="Proteomes" id="UP000266196">
    <property type="component" value="Unassembled WGS sequence"/>
</dbReference>
<accession>A0A397EUD4</accession>
<dbReference type="PANTHER" id="PTHR46361:SF3">
    <property type="entry name" value="ELECTRON CARRIER_ PROTEIN DISULFIDE OXIDOREDUCTASE"/>
    <property type="match status" value="1"/>
</dbReference>
<protein>
    <submittedName>
        <fullName evidence="5">Uncharacterized protein</fullName>
    </submittedName>
</protein>
<organism evidence="5 6">
    <name type="scientific">Aphanomyces astaci</name>
    <name type="common">Crayfish plague agent</name>
    <dbReference type="NCBI Taxonomy" id="112090"/>
    <lineage>
        <taxon>Eukaryota</taxon>
        <taxon>Sar</taxon>
        <taxon>Stramenopiles</taxon>
        <taxon>Oomycota</taxon>
        <taxon>Saprolegniomycetes</taxon>
        <taxon>Saprolegniales</taxon>
        <taxon>Verrucalvaceae</taxon>
        <taxon>Aphanomyces</taxon>
    </lineage>
</organism>
<proteinExistence type="predicted"/>
<name>A0A397EUD4_APHAT</name>
<feature type="domain" description="DUF547" evidence="3">
    <location>
        <begin position="663"/>
        <end position="790"/>
    </location>
</feature>
<evidence type="ECO:0000259" key="4">
    <source>
        <dbReference type="Pfam" id="PF08588"/>
    </source>
</evidence>
<evidence type="ECO:0000256" key="1">
    <source>
        <dbReference type="SAM" id="MobiDB-lite"/>
    </source>
</evidence>
<reference evidence="5 6" key="1">
    <citation type="submission" date="2018-08" db="EMBL/GenBank/DDBJ databases">
        <title>Aphanomyces genome sequencing and annotation.</title>
        <authorList>
            <person name="Minardi D."/>
            <person name="Oidtmann B."/>
            <person name="Van Der Giezen M."/>
            <person name="Studholme D.J."/>
        </authorList>
    </citation>
    <scope>NUCLEOTIDE SEQUENCE [LARGE SCALE GENOMIC DNA]</scope>
    <source>
        <strain evidence="5 6">197901</strain>
    </source>
</reference>
<dbReference type="EMBL" id="QUTE01015290">
    <property type="protein sequence ID" value="RHZ00127.1"/>
    <property type="molecule type" value="Genomic_DNA"/>
</dbReference>
<feature type="compositionally biased region" description="Polar residues" evidence="1">
    <location>
        <begin position="860"/>
        <end position="881"/>
    </location>
</feature>
<comment type="caution">
    <text evidence="5">The sequence shown here is derived from an EMBL/GenBank/DDBJ whole genome shotgun (WGS) entry which is preliminary data.</text>
</comment>
<feature type="region of interest" description="Disordered" evidence="1">
    <location>
        <begin position="849"/>
        <end position="881"/>
    </location>
</feature>
<keyword evidence="2" id="KW-1133">Transmembrane helix</keyword>
<dbReference type="VEuPathDB" id="FungiDB:H257_08625"/>
<dbReference type="InterPro" id="IPR006869">
    <property type="entry name" value="DUF547"/>
</dbReference>
<feature type="transmembrane region" description="Helical" evidence="2">
    <location>
        <begin position="16"/>
        <end position="36"/>
    </location>
</feature>